<keyword evidence="1" id="KW-0479">Metal-binding</keyword>
<keyword evidence="7" id="KW-1185">Reference proteome</keyword>
<feature type="domain" description="SWIM-type" evidence="5">
    <location>
        <begin position="150"/>
        <end position="182"/>
    </location>
</feature>
<dbReference type="SMART" id="SM00575">
    <property type="entry name" value="ZnF_PMZ"/>
    <property type="match status" value="1"/>
</dbReference>
<keyword evidence="3" id="KW-0862">Zinc</keyword>
<evidence type="ECO:0000313" key="7">
    <source>
        <dbReference type="Proteomes" id="UP001234989"/>
    </source>
</evidence>
<accession>A0AAF0Q743</accession>
<dbReference type="EMBL" id="CP133613">
    <property type="protein sequence ID" value="WMV16020.1"/>
    <property type="molecule type" value="Genomic_DNA"/>
</dbReference>
<dbReference type="PROSITE" id="PS50966">
    <property type="entry name" value="ZF_SWIM"/>
    <property type="match status" value="1"/>
</dbReference>
<gene>
    <name evidence="6" type="ORF">MTR67_009405</name>
</gene>
<evidence type="ECO:0000256" key="1">
    <source>
        <dbReference type="ARBA" id="ARBA00022723"/>
    </source>
</evidence>
<proteinExistence type="predicted"/>
<dbReference type="AlphaFoldDB" id="A0AAF0Q743"/>
<dbReference type="Proteomes" id="UP001234989">
    <property type="component" value="Chromosome 2"/>
</dbReference>
<evidence type="ECO:0000313" key="6">
    <source>
        <dbReference type="EMBL" id="WMV16020.1"/>
    </source>
</evidence>
<evidence type="ECO:0000256" key="2">
    <source>
        <dbReference type="ARBA" id="ARBA00022771"/>
    </source>
</evidence>
<dbReference type="GO" id="GO:0008270">
    <property type="term" value="F:zinc ion binding"/>
    <property type="evidence" value="ECO:0007669"/>
    <property type="project" value="UniProtKB-KW"/>
</dbReference>
<keyword evidence="2 4" id="KW-0863">Zinc-finger</keyword>
<organism evidence="6 7">
    <name type="scientific">Solanum verrucosum</name>
    <dbReference type="NCBI Taxonomy" id="315347"/>
    <lineage>
        <taxon>Eukaryota</taxon>
        <taxon>Viridiplantae</taxon>
        <taxon>Streptophyta</taxon>
        <taxon>Embryophyta</taxon>
        <taxon>Tracheophyta</taxon>
        <taxon>Spermatophyta</taxon>
        <taxon>Magnoliopsida</taxon>
        <taxon>eudicotyledons</taxon>
        <taxon>Gunneridae</taxon>
        <taxon>Pentapetalae</taxon>
        <taxon>asterids</taxon>
        <taxon>lamiids</taxon>
        <taxon>Solanales</taxon>
        <taxon>Solanaceae</taxon>
        <taxon>Solanoideae</taxon>
        <taxon>Solaneae</taxon>
        <taxon>Solanum</taxon>
    </lineage>
</organism>
<evidence type="ECO:0000259" key="5">
    <source>
        <dbReference type="PROSITE" id="PS50966"/>
    </source>
</evidence>
<evidence type="ECO:0000256" key="4">
    <source>
        <dbReference type="PROSITE-ProRule" id="PRU00325"/>
    </source>
</evidence>
<reference evidence="6" key="1">
    <citation type="submission" date="2023-08" db="EMBL/GenBank/DDBJ databases">
        <title>A de novo genome assembly of Solanum verrucosum Schlechtendal, a Mexican diploid species geographically isolated from the other diploid A-genome species in potato relatives.</title>
        <authorList>
            <person name="Hosaka K."/>
        </authorList>
    </citation>
    <scope>NUCLEOTIDE SEQUENCE</scope>
    <source>
        <tissue evidence="6">Young leaves</tissue>
    </source>
</reference>
<dbReference type="InterPro" id="IPR007527">
    <property type="entry name" value="Znf_SWIM"/>
</dbReference>
<name>A0AAF0Q743_SOLVR</name>
<dbReference type="InterPro" id="IPR006564">
    <property type="entry name" value="Znf_PMZ"/>
</dbReference>
<sequence>MWLAATEHQKKKFVQRMQQIKILSPATYEWLNEFPLEKWTMYKDGGRRSGAMTTNVSESYNDLLKKARGLPVTAMVQMTFKTLVDRFVERNSLAITILQRNMLWPLAIDKKINDYYQKAQGHTDMMTYNTGDGVFEILAFAHDGKGGNVHKVTAKCKKCSCGKWRNYHMPCSHAIKFCRLRGIEPKSYVSKFYNTKYYKQTYAETFILVGDEMYWPPTHFNLIANTEYLRTCGMQVRSRLKNDMDIVPARMARKCSVCKETGHTKARCPTRF</sequence>
<evidence type="ECO:0000256" key="3">
    <source>
        <dbReference type="ARBA" id="ARBA00022833"/>
    </source>
</evidence>
<protein>
    <recommendedName>
        <fullName evidence="5">SWIM-type domain-containing protein</fullName>
    </recommendedName>
</protein>